<dbReference type="RefSeq" id="WP_258730960.1">
    <property type="nucleotide sequence ID" value="NZ_JANTHZ010000001.1"/>
</dbReference>
<evidence type="ECO:0000256" key="1">
    <source>
        <dbReference type="SAM" id="MobiDB-lite"/>
    </source>
</evidence>
<name>A0A9X2P8G7_9HYPH</name>
<evidence type="ECO:0000313" key="2">
    <source>
        <dbReference type="EMBL" id="MCS0494009.1"/>
    </source>
</evidence>
<accession>A0A9X2P8G7</accession>
<reference evidence="2" key="1">
    <citation type="submission" date="2022-08" db="EMBL/GenBank/DDBJ databases">
        <authorList>
            <person name="Li F."/>
        </authorList>
    </citation>
    <scope>NUCLEOTIDE SEQUENCE</scope>
    <source>
        <strain evidence="2">MQZ15Z-1</strain>
    </source>
</reference>
<feature type="region of interest" description="Disordered" evidence="1">
    <location>
        <begin position="1"/>
        <end position="71"/>
    </location>
</feature>
<protein>
    <submittedName>
        <fullName evidence="2">Uncharacterized protein</fullName>
    </submittedName>
</protein>
<dbReference type="AlphaFoldDB" id="A0A9X2P8G7"/>
<dbReference type="Proteomes" id="UP001151088">
    <property type="component" value="Unassembled WGS sequence"/>
</dbReference>
<sequence>MANASRKHIGVGSSGKKTGGGAMTDLPRDTLPENAPLSNRATKRHPEQRGLDSKAVQTDQFKDHSANRRDV</sequence>
<evidence type="ECO:0000313" key="3">
    <source>
        <dbReference type="Proteomes" id="UP001151088"/>
    </source>
</evidence>
<organism evidence="2 3">
    <name type="scientific">Ancylobacter mangrovi</name>
    <dbReference type="NCBI Taxonomy" id="2972472"/>
    <lineage>
        <taxon>Bacteria</taxon>
        <taxon>Pseudomonadati</taxon>
        <taxon>Pseudomonadota</taxon>
        <taxon>Alphaproteobacteria</taxon>
        <taxon>Hyphomicrobiales</taxon>
        <taxon>Xanthobacteraceae</taxon>
        <taxon>Ancylobacter</taxon>
    </lineage>
</organism>
<dbReference type="EMBL" id="JANTHZ010000001">
    <property type="protein sequence ID" value="MCS0494009.1"/>
    <property type="molecule type" value="Genomic_DNA"/>
</dbReference>
<feature type="compositionally biased region" description="Basic and acidic residues" evidence="1">
    <location>
        <begin position="60"/>
        <end position="71"/>
    </location>
</feature>
<proteinExistence type="predicted"/>
<gene>
    <name evidence="2" type="ORF">NVS89_02790</name>
</gene>
<comment type="caution">
    <text evidence="2">The sequence shown here is derived from an EMBL/GenBank/DDBJ whole genome shotgun (WGS) entry which is preliminary data.</text>
</comment>
<keyword evidence="3" id="KW-1185">Reference proteome</keyword>